<dbReference type="FunFam" id="2.60.40.10:FF:000495">
    <property type="entry name" value="Periplasmic beta-glucosidase"/>
    <property type="match status" value="1"/>
</dbReference>
<name>A0A6L6UAB4_9FLAO</name>
<dbReference type="EMBL" id="WOWS01000004">
    <property type="protein sequence ID" value="MUU79128.1"/>
    <property type="molecule type" value="Genomic_DNA"/>
</dbReference>
<reference evidence="4 5" key="1">
    <citation type="submission" date="2019-12" db="EMBL/GenBank/DDBJ databases">
        <authorList>
            <person name="Li J."/>
        </authorList>
    </citation>
    <scope>NUCLEOTIDE SEQUENCE [LARGE SCALE GENOMIC DNA]</scope>
    <source>
        <strain evidence="4 5">HL2-2</strain>
    </source>
</reference>
<feature type="domain" description="Fibronectin type III-like" evidence="3">
    <location>
        <begin position="659"/>
        <end position="729"/>
    </location>
</feature>
<accession>A0A6L6UAB4</accession>
<keyword evidence="2 4" id="KW-0378">Hydrolase</keyword>
<dbReference type="PANTHER" id="PTHR42715">
    <property type="entry name" value="BETA-GLUCOSIDASE"/>
    <property type="match status" value="1"/>
</dbReference>
<dbReference type="PRINTS" id="PR00133">
    <property type="entry name" value="GLHYDRLASE3"/>
</dbReference>
<organism evidence="4 5">
    <name type="scientific">Winogradskyella endarachnes</name>
    <dbReference type="NCBI Taxonomy" id="2681965"/>
    <lineage>
        <taxon>Bacteria</taxon>
        <taxon>Pseudomonadati</taxon>
        <taxon>Bacteroidota</taxon>
        <taxon>Flavobacteriia</taxon>
        <taxon>Flavobacteriales</taxon>
        <taxon>Flavobacteriaceae</taxon>
        <taxon>Winogradskyella</taxon>
    </lineage>
</organism>
<evidence type="ECO:0000256" key="2">
    <source>
        <dbReference type="ARBA" id="ARBA00022801"/>
    </source>
</evidence>
<dbReference type="Gene3D" id="3.20.20.300">
    <property type="entry name" value="Glycoside hydrolase, family 3, N-terminal domain"/>
    <property type="match status" value="1"/>
</dbReference>
<dbReference type="PANTHER" id="PTHR42715:SF10">
    <property type="entry name" value="BETA-GLUCOSIDASE"/>
    <property type="match status" value="1"/>
</dbReference>
<dbReference type="Gene3D" id="2.60.40.10">
    <property type="entry name" value="Immunoglobulins"/>
    <property type="match status" value="1"/>
</dbReference>
<dbReference type="SUPFAM" id="SSF51445">
    <property type="entry name" value="(Trans)glycosidases"/>
    <property type="match status" value="1"/>
</dbReference>
<keyword evidence="5" id="KW-1185">Reference proteome</keyword>
<dbReference type="Pfam" id="PF14310">
    <property type="entry name" value="Fn3-like"/>
    <property type="match status" value="1"/>
</dbReference>
<dbReference type="InterPro" id="IPR002772">
    <property type="entry name" value="Glyco_hydro_3_C"/>
</dbReference>
<dbReference type="GO" id="GO:0008422">
    <property type="term" value="F:beta-glucosidase activity"/>
    <property type="evidence" value="ECO:0007669"/>
    <property type="project" value="UniProtKB-ARBA"/>
</dbReference>
<dbReference type="Proteomes" id="UP000478208">
    <property type="component" value="Unassembled WGS sequence"/>
</dbReference>
<protein>
    <submittedName>
        <fullName evidence="4">Glycosyl hydrolase</fullName>
    </submittedName>
</protein>
<dbReference type="InterPro" id="IPR036962">
    <property type="entry name" value="Glyco_hydro_3_N_sf"/>
</dbReference>
<evidence type="ECO:0000256" key="1">
    <source>
        <dbReference type="ARBA" id="ARBA00005336"/>
    </source>
</evidence>
<dbReference type="RefSeq" id="WP_157364199.1">
    <property type="nucleotide sequence ID" value="NZ_WOWS01000004.1"/>
</dbReference>
<proteinExistence type="inferred from homology"/>
<dbReference type="InterPro" id="IPR001764">
    <property type="entry name" value="Glyco_hydro_3_N"/>
</dbReference>
<comment type="caution">
    <text evidence="4">The sequence shown here is derived from an EMBL/GenBank/DDBJ whole genome shotgun (WGS) entry which is preliminary data.</text>
</comment>
<evidence type="ECO:0000313" key="4">
    <source>
        <dbReference type="EMBL" id="MUU79128.1"/>
    </source>
</evidence>
<dbReference type="Pfam" id="PF01915">
    <property type="entry name" value="Glyco_hydro_3_C"/>
    <property type="match status" value="1"/>
</dbReference>
<evidence type="ECO:0000313" key="5">
    <source>
        <dbReference type="Proteomes" id="UP000478208"/>
    </source>
</evidence>
<dbReference type="InterPro" id="IPR026891">
    <property type="entry name" value="Fn3-like"/>
</dbReference>
<dbReference type="InterPro" id="IPR050288">
    <property type="entry name" value="Cellulose_deg_GH3"/>
</dbReference>
<dbReference type="InterPro" id="IPR013783">
    <property type="entry name" value="Ig-like_fold"/>
</dbReference>
<sequence>MNFVTKYCKIASCFSLIVLFLNCEQKDSKTLDSKVSDYNNEIEAKIDSIIPLLTLEEKVEMCHAQSKFSTKGVERLGIPEIWMADGPHGVRAEVSWDDWAYAGWTNDSITAFPALTCLASTFNPELANNYGFSLGEEARYRKKDIILGPGVNIYRTPMNGRNFEYMGEDPFLASTMVVPYVKGLQSTGVAACIKHFALNNQERWRDKVDVYVSDRALHEIYLPAFKAAVTEADVWAIMGAYNKFRGQYTTHHELLTKKILKGDWAYDGVVISDWSSAHSTDEAANFGLDLEMGTGTDGLGLTTANHYSQYYLATPFLNKLKSGEIAESVVDEKVRRILRLMYRTNMSENRLVGRANTKAHHNVARKIATEGIVLLKNDNNFFPIEDKKGLSIAVIGENATRSMTAGGGSSELKPKFEISPLQGLQERYKNATITHALGYHSGKSVYDEIIPSTYNADSLKLQAIEVAKAADIVLFVGGLTKSHLQDCEGDDRRQYNLPFGQEELLSAIKAVNKNVGFVLVTGNAVEMEWLNQVNGVIQTWYLGSMAGHAIADVISGDVNPSGKLPFSFPKKIEDNAAMSFGETSYPGVDLKQEYKEDILVGYRWHDTKNIEPQYAFGYGMSYTNFEFKDIAVDKDSYTKDENIKISCQVSNTGNREGAEVVQVYIGKTNSKVKRALKELKGFSKVNLEKGTSETIEVSIDVNKLAFYDESISDWNLEKGDYTVYVGNASNNIFETLKINIQ</sequence>
<dbReference type="GO" id="GO:0005975">
    <property type="term" value="P:carbohydrate metabolic process"/>
    <property type="evidence" value="ECO:0007669"/>
    <property type="project" value="InterPro"/>
</dbReference>
<comment type="similarity">
    <text evidence="1">Belongs to the glycosyl hydrolase 3 family.</text>
</comment>
<dbReference type="InterPro" id="IPR017853">
    <property type="entry name" value="GH"/>
</dbReference>
<dbReference type="AlphaFoldDB" id="A0A6L6UAB4"/>
<dbReference type="SMART" id="SM01217">
    <property type="entry name" value="Fn3_like"/>
    <property type="match status" value="1"/>
</dbReference>
<evidence type="ECO:0000259" key="3">
    <source>
        <dbReference type="SMART" id="SM01217"/>
    </source>
</evidence>
<dbReference type="Gene3D" id="3.40.50.1700">
    <property type="entry name" value="Glycoside hydrolase family 3 C-terminal domain"/>
    <property type="match status" value="1"/>
</dbReference>
<dbReference type="SUPFAM" id="SSF52279">
    <property type="entry name" value="Beta-D-glucan exohydrolase, C-terminal domain"/>
    <property type="match status" value="1"/>
</dbReference>
<gene>
    <name evidence="4" type="ORF">GN138_11785</name>
</gene>
<dbReference type="Pfam" id="PF00933">
    <property type="entry name" value="Glyco_hydro_3"/>
    <property type="match status" value="1"/>
</dbReference>
<dbReference type="InterPro" id="IPR036881">
    <property type="entry name" value="Glyco_hydro_3_C_sf"/>
</dbReference>